<dbReference type="PANTHER" id="PTHR33048">
    <property type="entry name" value="PTH11-LIKE INTEGRAL MEMBRANE PROTEIN (AFU_ORTHOLOGUE AFUA_5G11245)"/>
    <property type="match status" value="1"/>
</dbReference>
<keyword evidence="2 7" id="KW-0812">Transmembrane</keyword>
<dbReference type="Pfam" id="PF20684">
    <property type="entry name" value="Fung_rhodopsin"/>
    <property type="match status" value="1"/>
</dbReference>
<dbReference type="EMBL" id="CDPU01000050">
    <property type="protein sequence ID" value="CEO55269.1"/>
    <property type="molecule type" value="Genomic_DNA"/>
</dbReference>
<dbReference type="InterPro" id="IPR049326">
    <property type="entry name" value="Rhodopsin_dom_fungi"/>
</dbReference>
<evidence type="ECO:0000256" key="3">
    <source>
        <dbReference type="ARBA" id="ARBA00022989"/>
    </source>
</evidence>
<reference evidence="9" key="1">
    <citation type="submission" date="2015-01" db="EMBL/GenBank/DDBJ databases">
        <authorList>
            <person name="Durling Mikael"/>
        </authorList>
    </citation>
    <scope>NUCLEOTIDE SEQUENCE</scope>
</reference>
<evidence type="ECO:0000256" key="2">
    <source>
        <dbReference type="ARBA" id="ARBA00022692"/>
    </source>
</evidence>
<evidence type="ECO:0000313" key="9">
    <source>
        <dbReference type="EMBL" id="CEO55269.1"/>
    </source>
</evidence>
<accession>A0A0B7KDY0</accession>
<evidence type="ECO:0000256" key="1">
    <source>
        <dbReference type="ARBA" id="ARBA00004141"/>
    </source>
</evidence>
<comment type="similarity">
    <text evidence="5">Belongs to the SAT4 family.</text>
</comment>
<feature type="domain" description="Rhodopsin" evidence="8">
    <location>
        <begin position="26"/>
        <end position="270"/>
    </location>
</feature>
<feature type="transmembrane region" description="Helical" evidence="7">
    <location>
        <begin position="90"/>
        <end position="114"/>
    </location>
</feature>
<keyword evidence="4 7" id="KW-0472">Membrane</keyword>
<feature type="compositionally biased region" description="Polar residues" evidence="6">
    <location>
        <begin position="350"/>
        <end position="360"/>
    </location>
</feature>
<organism evidence="9">
    <name type="scientific">Bionectria ochroleuca</name>
    <name type="common">Gliocladium roseum</name>
    <dbReference type="NCBI Taxonomy" id="29856"/>
    <lineage>
        <taxon>Eukaryota</taxon>
        <taxon>Fungi</taxon>
        <taxon>Dikarya</taxon>
        <taxon>Ascomycota</taxon>
        <taxon>Pezizomycotina</taxon>
        <taxon>Sordariomycetes</taxon>
        <taxon>Hypocreomycetidae</taxon>
        <taxon>Hypocreales</taxon>
        <taxon>Bionectriaceae</taxon>
        <taxon>Clonostachys</taxon>
    </lineage>
</organism>
<feature type="transmembrane region" description="Helical" evidence="7">
    <location>
        <begin position="176"/>
        <end position="195"/>
    </location>
</feature>
<feature type="transmembrane region" description="Helical" evidence="7">
    <location>
        <begin position="41"/>
        <end position="59"/>
    </location>
</feature>
<feature type="region of interest" description="Disordered" evidence="6">
    <location>
        <begin position="316"/>
        <end position="366"/>
    </location>
</feature>
<comment type="subcellular location">
    <subcellularLocation>
        <location evidence="1">Membrane</location>
        <topology evidence="1">Multi-pass membrane protein</topology>
    </subcellularLocation>
</comment>
<dbReference type="PANTHER" id="PTHR33048:SF47">
    <property type="entry name" value="INTEGRAL MEMBRANE PROTEIN-RELATED"/>
    <property type="match status" value="1"/>
</dbReference>
<gene>
    <name evidence="9" type="ORF">BN869_000011327_1</name>
</gene>
<feature type="transmembrane region" description="Helical" evidence="7">
    <location>
        <begin position="207"/>
        <end position="226"/>
    </location>
</feature>
<dbReference type="InterPro" id="IPR052337">
    <property type="entry name" value="SAT4-like"/>
</dbReference>
<dbReference type="AlphaFoldDB" id="A0A0B7KDY0"/>
<proteinExistence type="inferred from homology"/>
<feature type="transmembrane region" description="Helical" evidence="7">
    <location>
        <begin position="246"/>
        <end position="265"/>
    </location>
</feature>
<evidence type="ECO:0000256" key="4">
    <source>
        <dbReference type="ARBA" id="ARBA00023136"/>
    </source>
</evidence>
<evidence type="ECO:0000259" key="8">
    <source>
        <dbReference type="Pfam" id="PF20684"/>
    </source>
</evidence>
<name>A0A0B7KDY0_BIOOC</name>
<feature type="transmembrane region" description="Helical" evidence="7">
    <location>
        <begin position="126"/>
        <end position="146"/>
    </location>
</feature>
<protein>
    <recommendedName>
        <fullName evidence="8">Rhodopsin domain-containing protein</fullName>
    </recommendedName>
</protein>
<evidence type="ECO:0000256" key="5">
    <source>
        <dbReference type="ARBA" id="ARBA00038359"/>
    </source>
</evidence>
<sequence length="388" mass="43383">MAGLVINIFVGIGVTWAAAFLALIGRFIARRMTKQSWSYEDYFCISALFFGSVYSSILIDWTVDWSLGQYIPDSTSHAEREKILEYSRKLAFFASLSYAFSISSSKLTILSFYWRIFQHTVIRIPIIVLMVIVVAWIILRTFMVIFRCSPVPAYWDKTIPGGSCQIADSSFFFGTVFPHFVMDIVILILPVIPVFNLQLPVGQKIAVVGLFAIGTIVCIASIFVLVESIHSNPTSTQVPHDYALNYLWGAVELNMAVVSACFPLLRPLFRYVFGNRVLNGYGETNITSRRLSFVIPGHELPGLRAPRLPRRALYTNETSSTRQLADEESAASEITDLEPSSVKGPEPVHTTITSQHNDPSPWNPGELERGILVQNDVTIQVKHARPAV</sequence>
<evidence type="ECO:0000256" key="7">
    <source>
        <dbReference type="SAM" id="Phobius"/>
    </source>
</evidence>
<evidence type="ECO:0000256" key="6">
    <source>
        <dbReference type="SAM" id="MobiDB-lite"/>
    </source>
</evidence>
<feature type="transmembrane region" description="Helical" evidence="7">
    <location>
        <begin position="6"/>
        <end position="29"/>
    </location>
</feature>
<keyword evidence="3 7" id="KW-1133">Transmembrane helix</keyword>
<dbReference type="GO" id="GO:0016020">
    <property type="term" value="C:membrane"/>
    <property type="evidence" value="ECO:0007669"/>
    <property type="project" value="UniProtKB-SubCell"/>
</dbReference>